<dbReference type="GO" id="GO:0009116">
    <property type="term" value="P:nucleoside metabolic process"/>
    <property type="evidence" value="ECO:0007669"/>
    <property type="project" value="InterPro"/>
</dbReference>
<feature type="domain" description="Nucleoside phosphorylase" evidence="1">
    <location>
        <begin position="5"/>
        <end position="49"/>
    </location>
</feature>
<dbReference type="Pfam" id="PF01048">
    <property type="entry name" value="PNP_UDP_1"/>
    <property type="match status" value="1"/>
</dbReference>
<dbReference type="InterPro" id="IPR000845">
    <property type="entry name" value="Nucleoside_phosphorylase_d"/>
</dbReference>
<comment type="caution">
    <text evidence="2">The sequence shown here is derived from an EMBL/GenBank/DDBJ whole genome shotgun (WGS) entry which is preliminary data.</text>
</comment>
<dbReference type="GO" id="GO:0003824">
    <property type="term" value="F:catalytic activity"/>
    <property type="evidence" value="ECO:0007669"/>
    <property type="project" value="InterPro"/>
</dbReference>
<sequence length="63" mass="6880">MRLLNAGITVQLLIDTFDVVGIVHYGIAGSTNDSLLIGDVSVPKYVAQTSSWKWKVLAEINFT</sequence>
<dbReference type="EMBL" id="QGNW01000074">
    <property type="protein sequence ID" value="RVX01654.1"/>
    <property type="molecule type" value="Genomic_DNA"/>
</dbReference>
<accession>A0A438IY65</accession>
<dbReference type="SUPFAM" id="SSF53167">
    <property type="entry name" value="Purine and uridine phosphorylases"/>
    <property type="match status" value="1"/>
</dbReference>
<dbReference type="Proteomes" id="UP000288805">
    <property type="component" value="Unassembled WGS sequence"/>
</dbReference>
<evidence type="ECO:0000313" key="2">
    <source>
        <dbReference type="EMBL" id="RVX01654.1"/>
    </source>
</evidence>
<protein>
    <recommendedName>
        <fullName evidence="1">Nucleoside phosphorylase domain-containing protein</fullName>
    </recommendedName>
</protein>
<organism evidence="2 3">
    <name type="scientific">Vitis vinifera</name>
    <name type="common">Grape</name>
    <dbReference type="NCBI Taxonomy" id="29760"/>
    <lineage>
        <taxon>Eukaryota</taxon>
        <taxon>Viridiplantae</taxon>
        <taxon>Streptophyta</taxon>
        <taxon>Embryophyta</taxon>
        <taxon>Tracheophyta</taxon>
        <taxon>Spermatophyta</taxon>
        <taxon>Magnoliopsida</taxon>
        <taxon>eudicotyledons</taxon>
        <taxon>Gunneridae</taxon>
        <taxon>Pentapetalae</taxon>
        <taxon>rosids</taxon>
        <taxon>Vitales</taxon>
        <taxon>Vitaceae</taxon>
        <taxon>Viteae</taxon>
        <taxon>Vitis</taxon>
    </lineage>
</organism>
<proteinExistence type="predicted"/>
<dbReference type="InterPro" id="IPR035994">
    <property type="entry name" value="Nucleoside_phosphorylase_sf"/>
</dbReference>
<reference evidence="2 3" key="1">
    <citation type="journal article" date="2018" name="PLoS Genet.">
        <title>Population sequencing reveals clonal diversity and ancestral inbreeding in the grapevine cultivar Chardonnay.</title>
        <authorList>
            <person name="Roach M.J."/>
            <person name="Johnson D.L."/>
            <person name="Bohlmann J."/>
            <person name="van Vuuren H.J."/>
            <person name="Jones S.J."/>
            <person name="Pretorius I.S."/>
            <person name="Schmidt S.A."/>
            <person name="Borneman A.R."/>
        </authorList>
    </citation>
    <scope>NUCLEOTIDE SEQUENCE [LARGE SCALE GENOMIC DNA]</scope>
    <source>
        <strain evidence="3">cv. Chardonnay</strain>
        <tissue evidence="2">Leaf</tissue>
    </source>
</reference>
<dbReference type="Gene3D" id="3.40.50.1580">
    <property type="entry name" value="Nucleoside phosphorylase domain"/>
    <property type="match status" value="1"/>
</dbReference>
<evidence type="ECO:0000313" key="3">
    <source>
        <dbReference type="Proteomes" id="UP000288805"/>
    </source>
</evidence>
<dbReference type="PANTHER" id="PTHR21234">
    <property type="entry name" value="PURINE NUCLEOSIDE PHOSPHORYLASE"/>
    <property type="match status" value="1"/>
</dbReference>
<evidence type="ECO:0000259" key="1">
    <source>
        <dbReference type="Pfam" id="PF01048"/>
    </source>
</evidence>
<name>A0A438IY65_VITVI</name>
<gene>
    <name evidence="2" type="ORF">CK203_024474</name>
</gene>
<dbReference type="PANTHER" id="PTHR21234:SF43">
    <property type="entry name" value="OS06G0112100 PROTEIN"/>
    <property type="match status" value="1"/>
</dbReference>
<dbReference type="AlphaFoldDB" id="A0A438IY65"/>